<dbReference type="InterPro" id="IPR042206">
    <property type="entry name" value="CRISPR-assoc_Cas1_C"/>
</dbReference>
<evidence type="ECO:0000256" key="1">
    <source>
        <dbReference type="ARBA" id="ARBA00022722"/>
    </source>
</evidence>
<dbReference type="STRING" id="1318466.BN85402870"/>
<protein>
    <recommendedName>
        <fullName evidence="10">CRISPR-associated endonuclease Cas1</fullName>
        <ecNumber evidence="10">3.1.-.-</ecNumber>
    </recommendedName>
</protein>
<keyword evidence="3 10" id="KW-0255">Endonuclease</keyword>
<evidence type="ECO:0000256" key="8">
    <source>
        <dbReference type="ARBA" id="ARBA00023211"/>
    </source>
</evidence>
<evidence type="ECO:0000256" key="9">
    <source>
        <dbReference type="ARBA" id="ARBA00038592"/>
    </source>
</evidence>
<dbReference type="GO" id="GO:0051607">
    <property type="term" value="P:defense response to virus"/>
    <property type="evidence" value="ECO:0007669"/>
    <property type="project" value="UniProtKB-UniRule"/>
</dbReference>
<feature type="binding site" evidence="10">
    <location>
        <position position="220"/>
    </location>
    <ligand>
        <name>Mn(2+)</name>
        <dbReference type="ChEBI" id="CHEBI:29035"/>
    </ligand>
</feature>
<proteinExistence type="inferred from homology"/>
<evidence type="ECO:0000313" key="12">
    <source>
        <dbReference type="Proteomes" id="UP000032740"/>
    </source>
</evidence>
<reference evidence="11 12" key="1">
    <citation type="journal article" date="2013" name="J. Mol. Microbiol. Biotechnol.">
        <title>Analysis of the Complete Genomes of Acholeplasma brassicae , A. palmae and A. laidlawii and Their Comparison to the Obligate Parasites from ' Candidatus Phytoplasma'.</title>
        <authorList>
            <person name="Kube M."/>
            <person name="Siewert C."/>
            <person name="Migdoll A.M."/>
            <person name="Duduk B."/>
            <person name="Holz S."/>
            <person name="Rabus R."/>
            <person name="Seemuller E."/>
            <person name="Mitrovic J."/>
            <person name="Muller I."/>
            <person name="Buttner C."/>
            <person name="Reinhardt R."/>
        </authorList>
    </citation>
    <scope>NUCLEOTIDE SEQUENCE [LARGE SCALE GENOMIC DNA]</scope>
    <source>
        <strain evidence="11 12">J233</strain>
    </source>
</reference>
<dbReference type="InterPro" id="IPR050646">
    <property type="entry name" value="Cas1"/>
</dbReference>
<keyword evidence="5 10" id="KW-0460">Magnesium</keyword>
<comment type="subunit">
    <text evidence="9 10">Homodimer, forms a heterotetramer with a Cas2 homodimer.</text>
</comment>
<dbReference type="KEGG" id="apal:BN85402870"/>
<dbReference type="GO" id="GO:0043571">
    <property type="term" value="P:maintenance of CRISPR repeat elements"/>
    <property type="evidence" value="ECO:0007669"/>
    <property type="project" value="UniProtKB-UniRule"/>
</dbReference>
<name>U4KJW2_ALTPJ</name>
<keyword evidence="4 10" id="KW-0378">Hydrolase</keyword>
<feature type="binding site" evidence="10">
    <location>
        <position position="149"/>
    </location>
    <ligand>
        <name>Mn(2+)</name>
        <dbReference type="ChEBI" id="CHEBI:29035"/>
    </ligand>
</feature>
<evidence type="ECO:0000256" key="3">
    <source>
        <dbReference type="ARBA" id="ARBA00022759"/>
    </source>
</evidence>
<dbReference type="EMBL" id="FO681347">
    <property type="protein sequence ID" value="CCV63864.1"/>
    <property type="molecule type" value="Genomic_DNA"/>
</dbReference>
<dbReference type="PANTHER" id="PTHR34353:SF2">
    <property type="entry name" value="CRISPR-ASSOCIATED ENDONUCLEASE CAS1 1"/>
    <property type="match status" value="1"/>
</dbReference>
<evidence type="ECO:0000256" key="5">
    <source>
        <dbReference type="ARBA" id="ARBA00022842"/>
    </source>
</evidence>
<dbReference type="Proteomes" id="UP000032740">
    <property type="component" value="Chromosome"/>
</dbReference>
<evidence type="ECO:0000256" key="2">
    <source>
        <dbReference type="ARBA" id="ARBA00022723"/>
    </source>
</evidence>
<keyword evidence="6 10" id="KW-0051">Antiviral defense</keyword>
<dbReference type="AlphaFoldDB" id="U4KJW2"/>
<accession>U4KJW2</accession>
<dbReference type="Gene3D" id="1.20.120.920">
    <property type="entry name" value="CRISPR-associated endonuclease Cas1, C-terminal domain"/>
    <property type="match status" value="1"/>
</dbReference>
<dbReference type="GO" id="GO:0046872">
    <property type="term" value="F:metal ion binding"/>
    <property type="evidence" value="ECO:0007669"/>
    <property type="project" value="UniProtKB-UniRule"/>
</dbReference>
<gene>
    <name evidence="10" type="primary">cas1</name>
    <name evidence="11" type="ORF">BN85402870</name>
</gene>
<dbReference type="NCBIfam" id="TIGR00287">
    <property type="entry name" value="cas1"/>
    <property type="match status" value="1"/>
</dbReference>
<feature type="binding site" evidence="10">
    <location>
        <position position="205"/>
    </location>
    <ligand>
        <name>Mn(2+)</name>
        <dbReference type="ChEBI" id="CHEBI:29035"/>
    </ligand>
</feature>
<dbReference type="EC" id="3.1.-.-" evidence="10"/>
<keyword evidence="2 10" id="KW-0479">Metal-binding</keyword>
<dbReference type="InterPro" id="IPR019855">
    <property type="entry name" value="CRISPR-assoc_Cas1_NMENI"/>
</dbReference>
<evidence type="ECO:0000256" key="6">
    <source>
        <dbReference type="ARBA" id="ARBA00023118"/>
    </source>
</evidence>
<comment type="cofactor">
    <cofactor evidence="10">
        <name>Mg(2+)</name>
        <dbReference type="ChEBI" id="CHEBI:18420"/>
    </cofactor>
    <cofactor evidence="10">
        <name>Mn(2+)</name>
        <dbReference type="ChEBI" id="CHEBI:29035"/>
    </cofactor>
</comment>
<dbReference type="Pfam" id="PF01867">
    <property type="entry name" value="Cas_Cas1"/>
    <property type="match status" value="1"/>
</dbReference>
<keyword evidence="7 10" id="KW-0238">DNA-binding</keyword>
<dbReference type="HAMAP" id="MF_01470">
    <property type="entry name" value="Cas1"/>
    <property type="match status" value="1"/>
</dbReference>
<organism evidence="11 12">
    <name type="scientific">Alteracholeplasma palmae (strain ATCC 49389 / J233)</name>
    <name type="common">Acholeplasma palmae</name>
    <dbReference type="NCBI Taxonomy" id="1318466"/>
    <lineage>
        <taxon>Bacteria</taxon>
        <taxon>Bacillati</taxon>
        <taxon>Mycoplasmatota</taxon>
        <taxon>Mollicutes</taxon>
        <taxon>Acholeplasmatales</taxon>
        <taxon>Acholeplasmataceae</taxon>
        <taxon>Acholeplasma</taxon>
    </lineage>
</organism>
<evidence type="ECO:0000256" key="10">
    <source>
        <dbReference type="HAMAP-Rule" id="MF_01470"/>
    </source>
</evidence>
<dbReference type="GO" id="GO:0003677">
    <property type="term" value="F:DNA binding"/>
    <property type="evidence" value="ECO:0007669"/>
    <property type="project" value="UniProtKB-KW"/>
</dbReference>
<keyword evidence="12" id="KW-1185">Reference proteome</keyword>
<evidence type="ECO:0000313" key="11">
    <source>
        <dbReference type="EMBL" id="CCV63864.1"/>
    </source>
</evidence>
<comment type="similarity">
    <text evidence="10">Belongs to the CRISPR-associated endonuclease Cas1 family.</text>
</comment>
<dbReference type="HOGENOM" id="CLU_055263_1_0_14"/>
<evidence type="ECO:0000256" key="4">
    <source>
        <dbReference type="ARBA" id="ARBA00022801"/>
    </source>
</evidence>
<dbReference type="PANTHER" id="PTHR34353">
    <property type="entry name" value="CRISPR-ASSOCIATED ENDONUCLEASE CAS1 1"/>
    <property type="match status" value="1"/>
</dbReference>
<evidence type="ECO:0000256" key="7">
    <source>
        <dbReference type="ARBA" id="ARBA00023125"/>
    </source>
</evidence>
<dbReference type="GO" id="GO:0004520">
    <property type="term" value="F:DNA endonuclease activity"/>
    <property type="evidence" value="ECO:0007669"/>
    <property type="project" value="InterPro"/>
</dbReference>
<comment type="function">
    <text evidence="10">CRISPR (clustered regularly interspaced short palindromic repeat), is an adaptive immune system that provides protection against mobile genetic elements (viruses, transposable elements and conjugative plasmids). CRISPR clusters contain spacers, sequences complementary to antecedent mobile elements, and target invading nucleic acids. CRISPR clusters are transcribed and processed into CRISPR RNA (crRNA). Acts as a dsDNA endonuclease. Involved in the integration of spacer DNA into the CRISPR cassette.</text>
</comment>
<dbReference type="InterPro" id="IPR002729">
    <property type="entry name" value="CRISPR-assoc_Cas1"/>
</dbReference>
<dbReference type="NCBIfam" id="TIGR03639">
    <property type="entry name" value="cas1_NMENI"/>
    <property type="match status" value="1"/>
</dbReference>
<keyword evidence="8 10" id="KW-0464">Manganese</keyword>
<sequence>MSWRVVYIEESEYLSLYLDNIKVLKNGEELLIPISDIHTLILDNYKINLSVHLINALTKANINFILCDVDHLPQTIVLPHLGNKLGFQMLNKQLSWDDLLKGEIQQKIVKNKIKNQYELLEFLEKDEAIIEKIKEYETQVELADRTNREGLAAKLYFKALFGKEFKRFSNDVINAGLNYGYSILRSQISKVLVAKGLNTSIGFFHIGRENEFNLSDDIIEPFRPIIDYFIYKNLLEEKLFLREHRLNIIKHTTSNAVIDGKSQTIFNTIQIYVESILNYCEDRKEIKKVSINYYGL</sequence>
<dbReference type="GO" id="GO:0016787">
    <property type="term" value="F:hydrolase activity"/>
    <property type="evidence" value="ECO:0007669"/>
    <property type="project" value="UniProtKB-KW"/>
</dbReference>
<keyword evidence="1 10" id="KW-0540">Nuclease</keyword>